<dbReference type="EMBL" id="JBHMCF010000060">
    <property type="protein sequence ID" value="MFB9477164.1"/>
    <property type="molecule type" value="Genomic_DNA"/>
</dbReference>
<evidence type="ECO:0000313" key="2">
    <source>
        <dbReference type="Proteomes" id="UP001589568"/>
    </source>
</evidence>
<dbReference type="PANTHER" id="PTHR37489:SF1">
    <property type="entry name" value="DUF3500 DOMAIN-CONTAINING PROTEIN"/>
    <property type="match status" value="1"/>
</dbReference>
<dbReference type="InterPro" id="IPR021889">
    <property type="entry name" value="DUF3500"/>
</dbReference>
<dbReference type="RefSeq" id="WP_345405829.1">
    <property type="nucleotide sequence ID" value="NZ_BAAAXS010000001.1"/>
</dbReference>
<dbReference type="PANTHER" id="PTHR37489">
    <property type="entry name" value="DUF3500 DOMAIN-CONTAINING PROTEIN"/>
    <property type="match status" value="1"/>
</dbReference>
<name>A0ABV5P3L2_9ACTN</name>
<comment type="caution">
    <text evidence="1">The sequence shown here is derived from an EMBL/GenBank/DDBJ whole genome shotgun (WGS) entry which is preliminary data.</text>
</comment>
<gene>
    <name evidence="1" type="ORF">ACFFR3_47380</name>
</gene>
<dbReference type="Proteomes" id="UP001589568">
    <property type="component" value="Unassembled WGS sequence"/>
</dbReference>
<accession>A0ABV5P3L2</accession>
<sequence>METDKDAERELVSEMAAVAAELLDGLPQELAARAMLAPFGDQDVEEERVRWFYTPTDHGGVPLNELDPRRQGLVMRLLATGLSRPAYVTACTVIGLENVLDAVEGWGTDWGRERGRDPGLYWVRVFGRPGERLWGWRVGGHHLSVNVLIHDGTIAAATPSFVGADPATAPLPGGTLRPLGGTEDLARDLMTSLGREERARALLHPRAISDIVSGNRARVRPGDRMIRVPELFRGPMREPRLAAQAARIDETAERGTGYTEEDHAAMALTREPRGLPAADLTAGQREVLRALLDVYTGRAPEPVAAAYRRHYLADDHLDQVHFGWAGAVEPGEPHYYRLSGPRLLIEYDNTQRGANHAHSVWRDPDGDFGLDVLAAHRSGRPHRH</sequence>
<dbReference type="Pfam" id="PF12006">
    <property type="entry name" value="DUF3500"/>
    <property type="match status" value="1"/>
</dbReference>
<reference evidence="1 2" key="1">
    <citation type="submission" date="2024-09" db="EMBL/GenBank/DDBJ databases">
        <authorList>
            <person name="Sun Q."/>
            <person name="Mori K."/>
        </authorList>
    </citation>
    <scope>NUCLEOTIDE SEQUENCE [LARGE SCALE GENOMIC DNA]</scope>
    <source>
        <strain evidence="1 2">JCM 3324</strain>
    </source>
</reference>
<evidence type="ECO:0000313" key="1">
    <source>
        <dbReference type="EMBL" id="MFB9477164.1"/>
    </source>
</evidence>
<proteinExistence type="predicted"/>
<protein>
    <submittedName>
        <fullName evidence="1">DUF3500 domain-containing protein</fullName>
    </submittedName>
</protein>
<organism evidence="1 2">
    <name type="scientific">Nonomuraea salmonea</name>
    <dbReference type="NCBI Taxonomy" id="46181"/>
    <lineage>
        <taxon>Bacteria</taxon>
        <taxon>Bacillati</taxon>
        <taxon>Actinomycetota</taxon>
        <taxon>Actinomycetes</taxon>
        <taxon>Streptosporangiales</taxon>
        <taxon>Streptosporangiaceae</taxon>
        <taxon>Nonomuraea</taxon>
    </lineage>
</organism>
<keyword evidence="2" id="KW-1185">Reference proteome</keyword>